<dbReference type="Proteomes" id="UP000215305">
    <property type="component" value="Unassembled WGS sequence"/>
</dbReference>
<evidence type="ECO:0000256" key="1">
    <source>
        <dbReference type="SAM" id="MobiDB-lite"/>
    </source>
</evidence>
<dbReference type="AlphaFoldDB" id="A0A397HR35"/>
<dbReference type="VEuPathDB" id="FungiDB:CDV56_108324"/>
<comment type="caution">
    <text evidence="2">The sequence shown here is derived from an EMBL/GenBank/DDBJ whole genome shotgun (WGS) entry which is preliminary data.</text>
</comment>
<reference evidence="2" key="1">
    <citation type="submission" date="2018-08" db="EMBL/GenBank/DDBJ databases">
        <title>Draft genome sequence of azole-resistant Aspergillus thermomutatus (Neosartorya pseudofischeri) strain HMR AF 39, isolated from a human nasal aspirate.</title>
        <authorList>
            <person name="Parent-Michaud M."/>
            <person name="Dufresne P.J."/>
            <person name="Fournier E."/>
            <person name="Martineau C."/>
            <person name="Moreira S."/>
            <person name="Perkins V."/>
            <person name="De Repentigny L."/>
            <person name="Dufresne S.F."/>
        </authorList>
    </citation>
    <scope>NUCLEOTIDE SEQUENCE [LARGE SCALE GENOMIC DNA]</scope>
    <source>
        <strain evidence="2">HMR AF 39</strain>
    </source>
</reference>
<feature type="compositionally biased region" description="Polar residues" evidence="1">
    <location>
        <begin position="18"/>
        <end position="38"/>
    </location>
</feature>
<dbReference type="STRING" id="41047.A0A397HR35"/>
<protein>
    <submittedName>
        <fullName evidence="2">Uncharacterized protein</fullName>
    </submittedName>
</protein>
<accession>A0A397HR35</accession>
<name>A0A397HR35_ASPTH</name>
<feature type="region of interest" description="Disordered" evidence="1">
    <location>
        <begin position="1"/>
        <end position="38"/>
    </location>
</feature>
<proteinExistence type="predicted"/>
<sequence>MATYREAWGLFQDEPKFPSNNTSMTQTTPDPSASTTTISKTEFVSELRRLRQDLQELQSASSHPHQNPQISDRPEPLTSTAQPDNPLDPASDKSETFRSGAKGGIREAAVFLL</sequence>
<dbReference type="RefSeq" id="XP_026617219.1">
    <property type="nucleotide sequence ID" value="XM_026761943.1"/>
</dbReference>
<feature type="compositionally biased region" description="Polar residues" evidence="1">
    <location>
        <begin position="59"/>
        <end position="70"/>
    </location>
</feature>
<feature type="region of interest" description="Disordered" evidence="1">
    <location>
        <begin position="54"/>
        <end position="103"/>
    </location>
</feature>
<keyword evidence="3" id="KW-1185">Reference proteome</keyword>
<organism evidence="2 3">
    <name type="scientific">Aspergillus thermomutatus</name>
    <name type="common">Neosartorya pseudofischeri</name>
    <dbReference type="NCBI Taxonomy" id="41047"/>
    <lineage>
        <taxon>Eukaryota</taxon>
        <taxon>Fungi</taxon>
        <taxon>Dikarya</taxon>
        <taxon>Ascomycota</taxon>
        <taxon>Pezizomycotina</taxon>
        <taxon>Eurotiomycetes</taxon>
        <taxon>Eurotiomycetidae</taxon>
        <taxon>Eurotiales</taxon>
        <taxon>Aspergillaceae</taxon>
        <taxon>Aspergillus</taxon>
        <taxon>Aspergillus subgen. Fumigati</taxon>
    </lineage>
</organism>
<dbReference type="EMBL" id="NKHU02000028">
    <property type="protein sequence ID" value="RHZ63613.1"/>
    <property type="molecule type" value="Genomic_DNA"/>
</dbReference>
<dbReference type="GeneID" id="38130298"/>
<evidence type="ECO:0000313" key="3">
    <source>
        <dbReference type="Proteomes" id="UP000215305"/>
    </source>
</evidence>
<dbReference type="OrthoDB" id="5366256at2759"/>
<evidence type="ECO:0000313" key="2">
    <source>
        <dbReference type="EMBL" id="RHZ63613.1"/>
    </source>
</evidence>
<gene>
    <name evidence="2" type="ORF">CDV56_108324</name>
</gene>